<dbReference type="AlphaFoldDB" id="A0A941CR60"/>
<dbReference type="PANTHER" id="PTHR30294">
    <property type="entry name" value="MEMBRANE COMPONENT OF ABC TRANSPORTER YHHJ-RELATED"/>
    <property type="match status" value="1"/>
</dbReference>
<dbReference type="InterPro" id="IPR013525">
    <property type="entry name" value="ABC2_TM"/>
</dbReference>
<evidence type="ECO:0000256" key="6">
    <source>
        <dbReference type="SAM" id="Phobius"/>
    </source>
</evidence>
<evidence type="ECO:0000313" key="8">
    <source>
        <dbReference type="EMBL" id="MBR0575811.1"/>
    </source>
</evidence>
<sequence length="332" mass="36711">MKKIWAILRRDLTADQRDAMIVYILVIPFVIALLLNLLTSSVTNATLHVAVEETVGADMMNTLKNYAQVETVATREALRERISRLDDVYGVEKTAEGYKILRQGNEQLDMTELLKILLNAPANAELPSPLTVKISDVGWKLSPIKQYGGNLLCVFISVFGAMVILINLVEEKQENTLAAMNVTPVRRWQYVTGKAILGFVLPILHGLGILLILNYGKVNYLQAALVIFAIALTSVTVGFAIGVETDNILGAISGMKMMFVPILGSVFGAIYLKESLQVLLYWSPFYWAFKILDKIILQTATWPEVFSAVGIIVALSAAVMLLLLKKIRRGLN</sequence>
<name>A0A941CR60_9CLOT</name>
<feature type="domain" description="ABC-2 type transporter transmembrane" evidence="7">
    <location>
        <begin position="20"/>
        <end position="324"/>
    </location>
</feature>
<feature type="transmembrane region" description="Helical" evidence="6">
    <location>
        <begin position="305"/>
        <end position="324"/>
    </location>
</feature>
<feature type="transmembrane region" description="Helical" evidence="6">
    <location>
        <begin position="147"/>
        <end position="169"/>
    </location>
</feature>
<evidence type="ECO:0000313" key="9">
    <source>
        <dbReference type="Proteomes" id="UP000675379"/>
    </source>
</evidence>
<organism evidence="8 9">
    <name type="scientific">Proteiniclasticum sediminis</name>
    <dbReference type="NCBI Taxonomy" id="2804028"/>
    <lineage>
        <taxon>Bacteria</taxon>
        <taxon>Bacillati</taxon>
        <taxon>Bacillota</taxon>
        <taxon>Clostridia</taxon>
        <taxon>Eubacteriales</taxon>
        <taxon>Clostridiaceae</taxon>
        <taxon>Proteiniclasticum</taxon>
    </lineage>
</organism>
<dbReference type="Pfam" id="PF12698">
    <property type="entry name" value="ABC2_membrane_3"/>
    <property type="match status" value="1"/>
</dbReference>
<feature type="transmembrane region" description="Helical" evidence="6">
    <location>
        <begin position="190"/>
        <end position="213"/>
    </location>
</feature>
<feature type="transmembrane region" description="Helical" evidence="6">
    <location>
        <begin position="20"/>
        <end position="38"/>
    </location>
</feature>
<dbReference type="RefSeq" id="WP_211800443.1">
    <property type="nucleotide sequence ID" value="NZ_JAGSCS010000005.1"/>
</dbReference>
<evidence type="ECO:0000256" key="4">
    <source>
        <dbReference type="ARBA" id="ARBA00022989"/>
    </source>
</evidence>
<keyword evidence="5 6" id="KW-0472">Membrane</keyword>
<keyword evidence="2" id="KW-1003">Cell membrane</keyword>
<reference evidence="8" key="1">
    <citation type="submission" date="2021-04" db="EMBL/GenBank/DDBJ databases">
        <title>Proteiniclasticum sedimins sp. nov., an obligate anaerobic bacterium isolated from anaerobic sludge.</title>
        <authorList>
            <person name="Liu J."/>
        </authorList>
    </citation>
    <scope>NUCLEOTIDE SEQUENCE</scope>
    <source>
        <strain evidence="8">BAD-10</strain>
    </source>
</reference>
<evidence type="ECO:0000256" key="1">
    <source>
        <dbReference type="ARBA" id="ARBA00004651"/>
    </source>
</evidence>
<keyword evidence="9" id="KW-1185">Reference proteome</keyword>
<dbReference type="GO" id="GO:0005886">
    <property type="term" value="C:plasma membrane"/>
    <property type="evidence" value="ECO:0007669"/>
    <property type="project" value="UniProtKB-SubCell"/>
</dbReference>
<keyword evidence="4 6" id="KW-1133">Transmembrane helix</keyword>
<evidence type="ECO:0000256" key="3">
    <source>
        <dbReference type="ARBA" id="ARBA00022692"/>
    </source>
</evidence>
<comment type="caution">
    <text evidence="8">The sequence shown here is derived from an EMBL/GenBank/DDBJ whole genome shotgun (WGS) entry which is preliminary data.</text>
</comment>
<accession>A0A941CR60</accession>
<dbReference type="InterPro" id="IPR051449">
    <property type="entry name" value="ABC-2_transporter_component"/>
</dbReference>
<gene>
    <name evidence="8" type="ORF">KCG48_05580</name>
</gene>
<comment type="subcellular location">
    <subcellularLocation>
        <location evidence="1">Cell membrane</location>
        <topology evidence="1">Multi-pass membrane protein</topology>
    </subcellularLocation>
</comment>
<evidence type="ECO:0000256" key="5">
    <source>
        <dbReference type="ARBA" id="ARBA00023136"/>
    </source>
</evidence>
<dbReference type="EMBL" id="JAGSCS010000005">
    <property type="protein sequence ID" value="MBR0575811.1"/>
    <property type="molecule type" value="Genomic_DNA"/>
</dbReference>
<dbReference type="PANTHER" id="PTHR30294:SF29">
    <property type="entry name" value="MULTIDRUG ABC TRANSPORTER PERMEASE YBHS-RELATED"/>
    <property type="match status" value="1"/>
</dbReference>
<evidence type="ECO:0000259" key="7">
    <source>
        <dbReference type="Pfam" id="PF12698"/>
    </source>
</evidence>
<keyword evidence="3 6" id="KW-0812">Transmembrane</keyword>
<feature type="transmembrane region" description="Helical" evidence="6">
    <location>
        <begin position="248"/>
        <end position="272"/>
    </location>
</feature>
<dbReference type="Proteomes" id="UP000675379">
    <property type="component" value="Unassembled WGS sequence"/>
</dbReference>
<proteinExistence type="predicted"/>
<protein>
    <submittedName>
        <fullName evidence="8">ABC transporter permease</fullName>
    </submittedName>
</protein>
<feature type="transmembrane region" description="Helical" evidence="6">
    <location>
        <begin position="219"/>
        <end position="241"/>
    </location>
</feature>
<evidence type="ECO:0000256" key="2">
    <source>
        <dbReference type="ARBA" id="ARBA00022475"/>
    </source>
</evidence>
<dbReference type="GO" id="GO:0140359">
    <property type="term" value="F:ABC-type transporter activity"/>
    <property type="evidence" value="ECO:0007669"/>
    <property type="project" value="InterPro"/>
</dbReference>